<evidence type="ECO:0000256" key="1">
    <source>
        <dbReference type="ARBA" id="ARBA00022679"/>
    </source>
</evidence>
<gene>
    <name evidence="4" type="ORF">FC093_02035</name>
</gene>
<dbReference type="Pfam" id="PF00534">
    <property type="entry name" value="Glycos_transf_1"/>
    <property type="match status" value="1"/>
</dbReference>
<evidence type="ECO:0000259" key="2">
    <source>
        <dbReference type="Pfam" id="PF00534"/>
    </source>
</evidence>
<feature type="domain" description="Glycosyl transferase family 1" evidence="2">
    <location>
        <begin position="195"/>
        <end position="341"/>
    </location>
</feature>
<dbReference type="InterPro" id="IPR001296">
    <property type="entry name" value="Glyco_trans_1"/>
</dbReference>
<protein>
    <submittedName>
        <fullName evidence="4">Glycosyltransferase family 4 protein</fullName>
    </submittedName>
</protein>
<dbReference type="Gene3D" id="3.40.50.2000">
    <property type="entry name" value="Glycogen Phosphorylase B"/>
    <property type="match status" value="2"/>
</dbReference>
<comment type="caution">
    <text evidence="4">The sequence shown here is derived from an EMBL/GenBank/DDBJ whole genome shotgun (WGS) entry which is preliminary data.</text>
</comment>
<evidence type="ECO:0000313" key="4">
    <source>
        <dbReference type="EMBL" id="TKK71822.1"/>
    </source>
</evidence>
<name>A0A4U3L9R0_9BACT</name>
<evidence type="ECO:0000259" key="3">
    <source>
        <dbReference type="Pfam" id="PF13439"/>
    </source>
</evidence>
<dbReference type="GO" id="GO:0009103">
    <property type="term" value="P:lipopolysaccharide biosynthetic process"/>
    <property type="evidence" value="ECO:0007669"/>
    <property type="project" value="TreeGrafter"/>
</dbReference>
<feature type="domain" description="Glycosyltransferase subfamily 4-like N-terminal" evidence="3">
    <location>
        <begin position="20"/>
        <end position="189"/>
    </location>
</feature>
<dbReference type="GO" id="GO:0016757">
    <property type="term" value="F:glycosyltransferase activity"/>
    <property type="evidence" value="ECO:0007669"/>
    <property type="project" value="InterPro"/>
</dbReference>
<dbReference type="CDD" id="cd03801">
    <property type="entry name" value="GT4_PimA-like"/>
    <property type="match status" value="1"/>
</dbReference>
<dbReference type="AlphaFoldDB" id="A0A4U3L9R0"/>
<reference evidence="4 5" key="1">
    <citation type="submission" date="2019-05" db="EMBL/GenBank/DDBJ databases">
        <title>Panacibacter sp. strain 17mud1-8 Genome sequencing and assembly.</title>
        <authorList>
            <person name="Chhetri G."/>
        </authorList>
    </citation>
    <scope>NUCLEOTIDE SEQUENCE [LARGE SCALE GENOMIC DNA]</scope>
    <source>
        <strain evidence="4 5">17mud1-8</strain>
    </source>
</reference>
<dbReference type="PANTHER" id="PTHR46401:SF2">
    <property type="entry name" value="GLYCOSYLTRANSFERASE WBBK-RELATED"/>
    <property type="match status" value="1"/>
</dbReference>
<proteinExistence type="predicted"/>
<accession>A0A4U3L9R0</accession>
<dbReference type="PANTHER" id="PTHR46401">
    <property type="entry name" value="GLYCOSYLTRANSFERASE WBBK-RELATED"/>
    <property type="match status" value="1"/>
</dbReference>
<keyword evidence="1 4" id="KW-0808">Transferase</keyword>
<keyword evidence="5" id="KW-1185">Reference proteome</keyword>
<dbReference type="RefSeq" id="WP_137260062.1">
    <property type="nucleotide sequence ID" value="NZ_SZQL01000001.1"/>
</dbReference>
<dbReference type="InterPro" id="IPR028098">
    <property type="entry name" value="Glyco_trans_4-like_N"/>
</dbReference>
<dbReference type="Pfam" id="PF13439">
    <property type="entry name" value="Glyco_transf_4"/>
    <property type="match status" value="1"/>
</dbReference>
<dbReference type="SUPFAM" id="SSF53756">
    <property type="entry name" value="UDP-Glycosyltransferase/glycogen phosphorylase"/>
    <property type="match status" value="1"/>
</dbReference>
<dbReference type="EMBL" id="SZQL01000001">
    <property type="protein sequence ID" value="TKK71822.1"/>
    <property type="molecule type" value="Genomic_DNA"/>
</dbReference>
<dbReference type="Proteomes" id="UP000305848">
    <property type="component" value="Unassembled WGS sequence"/>
</dbReference>
<organism evidence="4 5">
    <name type="scientific">Ilyomonas limi</name>
    <dbReference type="NCBI Taxonomy" id="2575867"/>
    <lineage>
        <taxon>Bacteria</taxon>
        <taxon>Pseudomonadati</taxon>
        <taxon>Bacteroidota</taxon>
        <taxon>Chitinophagia</taxon>
        <taxon>Chitinophagales</taxon>
        <taxon>Chitinophagaceae</taxon>
        <taxon>Ilyomonas</taxon>
    </lineage>
</organism>
<dbReference type="OrthoDB" id="9811239at2"/>
<sequence>MEELHNSYTPIRILMTTDTVGGVWSYSIELCKALLPCNVHFYLITTGTRMQPAQQREMAALANVTVYETDFLLEWMENPWQNVDASGKWLLQLEEKLQPDLIHINGYVYGSLPWKAPAIIVAHSDVFSWFLSVKKMVPPAQWNEYFTRVRAGLEGADLLIAPSKTMLQFIREIYGAITPGKVIYNGRNDDIFYPKQKQQYVFSMGRIWDEAKNIQLLIKASSHIYYPIKLAGDNRFENNSSSIESDNIIYLGKLSMQEVAVQLSTAAVYVLPATYEPFGLSILEAALSGCALVLGKIESLQEIWGDSAVYVNTNDVDELAHKVNELMENEWLRNHYAQEAMNRAKQYATTAMAENYLQVYRQLLQQEQLVSNTV</sequence>
<evidence type="ECO:0000313" key="5">
    <source>
        <dbReference type="Proteomes" id="UP000305848"/>
    </source>
</evidence>